<sequence length="452" mass="50609">MDSLLFVLSLACAFAAPAPEPYVSIESFDSTSRGIQYSSANTKILGQINEHNEDGSYTFGYESEDGSFRIENKDPNGFVTGKYGYIDTNGKLQEFEYVAGSMNGRSVGYQARGSAIPETSRAKEFPVMYPSTASVNQKDRDYEYSSTDDDRNGFPDKVVSHNQKQTNIVRLTDTKVPTPLKNPSNIVHLTSPVQTTVDNSFNIVRLTTPVETSFENPSNVIRLTSPSQTTFQNPSNTVRITTPPRTTSENRLKVVRLTQESPQNPSNVGRLTSSDQISSENPSELVQFVNPERVTEQEASAVRLTSSDQEAPENPSSTVRFVGPTQRQVVRLTAPKKKIAFQPTRASNDGYQVIMQERQRQPQSVQLDSRPSYYSGQRFVPRPSPQPSGRLNPFLSGRATSVRDNYGRWIVRGNNKHARFVPSVQTVFIDDDDLDDFDYDFDDDDFQHFTTL</sequence>
<reference evidence="4" key="1">
    <citation type="submission" date="2015-10" db="EMBL/GenBank/DDBJ databases">
        <title>EvidentialGene: Evidence-directed Construction of Complete mRNA Transcriptomes without Genomes.</title>
        <authorList>
            <person name="Gilbert D.G."/>
        </authorList>
    </citation>
    <scope>NUCLEOTIDE SEQUENCE</scope>
</reference>
<dbReference type="OrthoDB" id="6436213at2759"/>
<accession>A0A0N8B0V7</accession>
<feature type="chain" id="PRO_5011860739" description="Cuticular protein" evidence="3">
    <location>
        <begin position="16"/>
        <end position="452"/>
    </location>
</feature>
<evidence type="ECO:0008006" key="5">
    <source>
        <dbReference type="Google" id="ProtNLM"/>
    </source>
</evidence>
<dbReference type="EMBL" id="GDIQ01098942">
    <property type="protein sequence ID" value="JAL52784.1"/>
    <property type="molecule type" value="Transcribed_RNA"/>
</dbReference>
<feature type="compositionally biased region" description="Basic and acidic residues" evidence="2">
    <location>
        <begin position="137"/>
        <end position="154"/>
    </location>
</feature>
<dbReference type="Pfam" id="PF00379">
    <property type="entry name" value="Chitin_bind_4"/>
    <property type="match status" value="1"/>
</dbReference>
<feature type="signal peptide" evidence="3">
    <location>
        <begin position="1"/>
        <end position="15"/>
    </location>
</feature>
<protein>
    <recommendedName>
        <fullName evidence="5">Cuticular protein</fullName>
    </recommendedName>
</protein>
<dbReference type="EMBL" id="GDIQ01091389">
    <property type="protein sequence ID" value="JAL60337.1"/>
    <property type="molecule type" value="Transcribed_RNA"/>
</dbReference>
<keyword evidence="1" id="KW-0193">Cuticle</keyword>
<evidence type="ECO:0000313" key="4">
    <source>
        <dbReference type="EMBL" id="JAL60337.1"/>
    </source>
</evidence>
<feature type="region of interest" description="Disordered" evidence="2">
    <location>
        <begin position="134"/>
        <end position="155"/>
    </location>
</feature>
<organism evidence="4">
    <name type="scientific">Daphnia magna</name>
    <dbReference type="NCBI Taxonomy" id="35525"/>
    <lineage>
        <taxon>Eukaryota</taxon>
        <taxon>Metazoa</taxon>
        <taxon>Ecdysozoa</taxon>
        <taxon>Arthropoda</taxon>
        <taxon>Crustacea</taxon>
        <taxon>Branchiopoda</taxon>
        <taxon>Diplostraca</taxon>
        <taxon>Cladocera</taxon>
        <taxon>Anomopoda</taxon>
        <taxon>Daphniidae</taxon>
        <taxon>Daphnia</taxon>
    </lineage>
</organism>
<dbReference type="GO" id="GO:0008010">
    <property type="term" value="F:structural constituent of chitin-based larval cuticle"/>
    <property type="evidence" value="ECO:0007669"/>
    <property type="project" value="TreeGrafter"/>
</dbReference>
<dbReference type="GO" id="GO:0062129">
    <property type="term" value="C:chitin-based extracellular matrix"/>
    <property type="evidence" value="ECO:0007669"/>
    <property type="project" value="TreeGrafter"/>
</dbReference>
<evidence type="ECO:0000256" key="1">
    <source>
        <dbReference type="PROSITE-ProRule" id="PRU00497"/>
    </source>
</evidence>
<evidence type="ECO:0000256" key="2">
    <source>
        <dbReference type="SAM" id="MobiDB-lite"/>
    </source>
</evidence>
<dbReference type="PANTHER" id="PTHR10380">
    <property type="entry name" value="CUTICLE PROTEIN"/>
    <property type="match status" value="1"/>
</dbReference>
<dbReference type="InterPro" id="IPR050468">
    <property type="entry name" value="Cuticle_Struct_Prot"/>
</dbReference>
<evidence type="ECO:0000256" key="3">
    <source>
        <dbReference type="SAM" id="SignalP"/>
    </source>
</evidence>
<feature type="region of interest" description="Disordered" evidence="2">
    <location>
        <begin position="259"/>
        <end position="283"/>
    </location>
</feature>
<keyword evidence="3" id="KW-0732">Signal</keyword>
<dbReference type="AlphaFoldDB" id="A0A0N8B0V7"/>
<name>A0A0N8B0V7_9CRUS</name>
<proteinExistence type="predicted"/>
<dbReference type="PANTHER" id="PTHR10380:SF234">
    <property type="entry name" value="CUTICULAR PROTEIN 97EA, ISOFORM A"/>
    <property type="match status" value="1"/>
</dbReference>
<dbReference type="InterPro" id="IPR000618">
    <property type="entry name" value="Insect_cuticle"/>
</dbReference>
<dbReference type="PROSITE" id="PS51155">
    <property type="entry name" value="CHIT_BIND_RR_2"/>
    <property type="match status" value="1"/>
</dbReference>